<dbReference type="RefSeq" id="WP_114960840.1">
    <property type="nucleotide sequence ID" value="NZ_MSZW01000023.1"/>
</dbReference>
<proteinExistence type="predicted"/>
<keyword evidence="2" id="KW-0812">Transmembrane</keyword>
<feature type="region of interest" description="Disordered" evidence="1">
    <location>
        <begin position="192"/>
        <end position="214"/>
    </location>
</feature>
<evidence type="ECO:0000256" key="2">
    <source>
        <dbReference type="SAM" id="Phobius"/>
    </source>
</evidence>
<sequence>MLAALRQRIRGWTRPRAPEPLPVRLDRRRIYVLPTASGLFFAALLAAMLLGALNFNNNPGLLLALLLAGAAHTSLIMAHLQLSGLRIDAVAAEPVPAGSELCLRIALSTTDARVRRGLRIACDGRALALGRLDARGATAELRLPAPRRGPWPLPRLTLSSVQPLGLARAWAYVWPAQSLLVYAAPEPQAPPLPAAAGVQGRARPSRSGEDPHHLRDYRAGDALRAVAWKASARHASLLVREDEQQQAGELHLDWQQTAGLPYEQRISRLARWVDEAEREGRRYALALPGQPAIAASHGDAHRHRCQRALALLPREPAHA</sequence>
<dbReference type="AlphaFoldDB" id="A0A4R3MZG2"/>
<reference evidence="3 4" key="1">
    <citation type="submission" date="2019-03" db="EMBL/GenBank/DDBJ databases">
        <title>Genomic Encyclopedia of Type Strains, Phase IV (KMG-IV): sequencing the most valuable type-strain genomes for metagenomic binning, comparative biology and taxonomic classification.</title>
        <authorList>
            <person name="Goeker M."/>
        </authorList>
    </citation>
    <scope>NUCLEOTIDE SEQUENCE [LARGE SCALE GENOMIC DNA]</scope>
    <source>
        <strain evidence="3 4">DSM 13605</strain>
    </source>
</reference>
<feature type="transmembrane region" description="Helical" evidence="2">
    <location>
        <begin position="61"/>
        <end position="80"/>
    </location>
</feature>
<evidence type="ECO:0000256" key="1">
    <source>
        <dbReference type="SAM" id="MobiDB-lite"/>
    </source>
</evidence>
<dbReference type="PANTHER" id="PTHR34351:SF1">
    <property type="entry name" value="SLR1927 PROTEIN"/>
    <property type="match status" value="1"/>
</dbReference>
<dbReference type="Proteomes" id="UP000295414">
    <property type="component" value="Unassembled WGS sequence"/>
</dbReference>
<dbReference type="PANTHER" id="PTHR34351">
    <property type="entry name" value="SLR1927 PROTEIN-RELATED"/>
    <property type="match status" value="1"/>
</dbReference>
<keyword evidence="2" id="KW-1133">Transmembrane helix</keyword>
<gene>
    <name evidence="3" type="ORF">EDC34_11057</name>
</gene>
<organism evidence="3 4">
    <name type="scientific">Thermomonas haemolytica</name>
    <dbReference type="NCBI Taxonomy" id="141949"/>
    <lineage>
        <taxon>Bacteria</taxon>
        <taxon>Pseudomonadati</taxon>
        <taxon>Pseudomonadota</taxon>
        <taxon>Gammaproteobacteria</taxon>
        <taxon>Lysobacterales</taxon>
        <taxon>Lysobacteraceae</taxon>
        <taxon>Thermomonas</taxon>
    </lineage>
</organism>
<keyword evidence="4" id="KW-1185">Reference proteome</keyword>
<accession>A0A4R3MZG2</accession>
<evidence type="ECO:0000313" key="3">
    <source>
        <dbReference type="EMBL" id="TCT21006.1"/>
    </source>
</evidence>
<keyword evidence="2" id="KW-0472">Membrane</keyword>
<comment type="caution">
    <text evidence="3">The sequence shown here is derived from an EMBL/GenBank/DDBJ whole genome shotgun (WGS) entry which is preliminary data.</text>
</comment>
<feature type="transmembrane region" description="Helical" evidence="2">
    <location>
        <begin position="30"/>
        <end position="55"/>
    </location>
</feature>
<evidence type="ECO:0000313" key="4">
    <source>
        <dbReference type="Proteomes" id="UP000295414"/>
    </source>
</evidence>
<name>A0A4R3MZG2_9GAMM</name>
<protein>
    <submittedName>
        <fullName evidence="3">Uncharacterized protein (DUF58 family)</fullName>
    </submittedName>
</protein>
<dbReference type="OrthoDB" id="5298497at2"/>
<dbReference type="EMBL" id="SMAP01000010">
    <property type="protein sequence ID" value="TCT21006.1"/>
    <property type="molecule type" value="Genomic_DNA"/>
</dbReference>